<dbReference type="InterPro" id="IPR021454">
    <property type="entry name" value="DUF3105"/>
</dbReference>
<dbReference type="Proteomes" id="UP000741360">
    <property type="component" value="Unassembled WGS sequence"/>
</dbReference>
<sequence length="123" mass="13742">MGWLGYSIATTKRLPPTSIVGHTEEVPPGHILTTPMPLAIQKHMLEHADGGGRPGVIINYNCVKFRCPDGTVERLAEVVRRYPEFVYLAPYPEMDVKIAVTKPGKILTLDEVEQMRIRAFIEG</sequence>
<protein>
    <submittedName>
        <fullName evidence="1">Uncharacterized protein</fullName>
    </submittedName>
</protein>
<reference evidence="1" key="1">
    <citation type="submission" date="2020-07" db="EMBL/GenBank/DDBJ databases">
        <title>Huge and variable diversity of episymbiotic CPR bacteria and DPANN archaea in groundwater ecosystems.</title>
        <authorList>
            <person name="He C.Y."/>
            <person name="Keren R."/>
            <person name="Whittaker M."/>
            <person name="Farag I.F."/>
            <person name="Doudna J."/>
            <person name="Cate J.H.D."/>
            <person name="Banfield J.F."/>
        </authorList>
    </citation>
    <scope>NUCLEOTIDE SEQUENCE</scope>
    <source>
        <strain evidence="1">NC_groundwater_717_Ag_S-0.2um_59_8</strain>
    </source>
</reference>
<organism evidence="1 2">
    <name type="scientific">Tectimicrobiota bacterium</name>
    <dbReference type="NCBI Taxonomy" id="2528274"/>
    <lineage>
        <taxon>Bacteria</taxon>
        <taxon>Pseudomonadati</taxon>
        <taxon>Nitrospinota/Tectimicrobiota group</taxon>
        <taxon>Candidatus Tectimicrobiota</taxon>
    </lineage>
</organism>
<accession>A0A932GRH0</accession>
<evidence type="ECO:0000313" key="1">
    <source>
        <dbReference type="EMBL" id="MBI3016026.1"/>
    </source>
</evidence>
<gene>
    <name evidence="1" type="ORF">HYY65_13425</name>
</gene>
<proteinExistence type="predicted"/>
<dbReference type="EMBL" id="JACPSX010000259">
    <property type="protein sequence ID" value="MBI3016026.1"/>
    <property type="molecule type" value="Genomic_DNA"/>
</dbReference>
<evidence type="ECO:0000313" key="2">
    <source>
        <dbReference type="Proteomes" id="UP000741360"/>
    </source>
</evidence>
<name>A0A932GRH0_UNCTE</name>
<comment type="caution">
    <text evidence="1">The sequence shown here is derived from an EMBL/GenBank/DDBJ whole genome shotgun (WGS) entry which is preliminary data.</text>
</comment>
<dbReference type="Pfam" id="PF11303">
    <property type="entry name" value="DUF3105"/>
    <property type="match status" value="1"/>
</dbReference>
<dbReference type="AlphaFoldDB" id="A0A932GRH0"/>